<comment type="caution">
    <text evidence="2">The sequence shown here is derived from an EMBL/GenBank/DDBJ whole genome shotgun (WGS) entry which is preliminary data.</text>
</comment>
<dbReference type="PANTHER" id="PTHR35894:SF1">
    <property type="entry name" value="PHOSPHORIBULOKINASE _ URIDINE KINASE FAMILY"/>
    <property type="match status" value="1"/>
</dbReference>
<dbReference type="Pfam" id="PF13401">
    <property type="entry name" value="AAA_22"/>
    <property type="match status" value="1"/>
</dbReference>
<organism evidence="2 3">
    <name type="scientific">Salipiger aestuarii</name>
    <dbReference type="NCBI Taxonomy" id="568098"/>
    <lineage>
        <taxon>Bacteria</taxon>
        <taxon>Pseudomonadati</taxon>
        <taxon>Pseudomonadota</taxon>
        <taxon>Alphaproteobacteria</taxon>
        <taxon>Rhodobacterales</taxon>
        <taxon>Roseobacteraceae</taxon>
        <taxon>Salipiger</taxon>
    </lineage>
</organism>
<dbReference type="PANTHER" id="PTHR35894">
    <property type="entry name" value="GENERAL SECRETION PATHWAY PROTEIN A-RELATED"/>
    <property type="match status" value="1"/>
</dbReference>
<accession>A0A327XSI3</accession>
<dbReference type="InterPro" id="IPR049945">
    <property type="entry name" value="AAA_22"/>
</dbReference>
<keyword evidence="3" id="KW-1185">Reference proteome</keyword>
<dbReference type="GO" id="GO:0016887">
    <property type="term" value="F:ATP hydrolysis activity"/>
    <property type="evidence" value="ECO:0007669"/>
    <property type="project" value="InterPro"/>
</dbReference>
<proteinExistence type="predicted"/>
<protein>
    <submittedName>
        <fullName evidence="2">Type II secretory pathway predicted ATPase ExeA</fullName>
    </submittedName>
</protein>
<dbReference type="Gene3D" id="3.40.50.300">
    <property type="entry name" value="P-loop containing nucleotide triphosphate hydrolases"/>
    <property type="match status" value="1"/>
</dbReference>
<dbReference type="RefSeq" id="WP_111551071.1">
    <property type="nucleotide sequence ID" value="NZ_LIQE01000045.1"/>
</dbReference>
<reference evidence="2 3" key="1">
    <citation type="submission" date="2018-06" db="EMBL/GenBank/DDBJ databases">
        <title>Genomic Encyclopedia of Archaeal and Bacterial Type Strains, Phase II (KMG-II): from individual species to whole genera.</title>
        <authorList>
            <person name="Goeker M."/>
        </authorList>
    </citation>
    <scope>NUCLEOTIDE SEQUENCE [LARGE SCALE GENOMIC DNA]</scope>
    <source>
        <strain evidence="2 3">DSM 22011</strain>
    </source>
</reference>
<dbReference type="SMART" id="SM00382">
    <property type="entry name" value="AAA"/>
    <property type="match status" value="1"/>
</dbReference>
<dbReference type="EMBL" id="QLMG01000047">
    <property type="protein sequence ID" value="RAK11680.1"/>
    <property type="molecule type" value="Genomic_DNA"/>
</dbReference>
<dbReference type="InterPro" id="IPR052026">
    <property type="entry name" value="ExeA_AAA_ATPase_DNA-bind"/>
</dbReference>
<gene>
    <name evidence="2" type="ORF">ATI53_104716</name>
</gene>
<dbReference type="SUPFAM" id="SSF52540">
    <property type="entry name" value="P-loop containing nucleoside triphosphate hydrolases"/>
    <property type="match status" value="1"/>
</dbReference>
<dbReference type="Proteomes" id="UP000249165">
    <property type="component" value="Unassembled WGS sequence"/>
</dbReference>
<dbReference type="AlphaFoldDB" id="A0A327XSI3"/>
<dbReference type="OrthoDB" id="7828921at2"/>
<evidence type="ECO:0000313" key="2">
    <source>
        <dbReference type="EMBL" id="RAK11680.1"/>
    </source>
</evidence>
<name>A0A327XSI3_9RHOB</name>
<feature type="domain" description="AAA+ ATPase" evidence="1">
    <location>
        <begin position="47"/>
        <end position="189"/>
    </location>
</feature>
<evidence type="ECO:0000313" key="3">
    <source>
        <dbReference type="Proteomes" id="UP000249165"/>
    </source>
</evidence>
<dbReference type="InterPro" id="IPR003593">
    <property type="entry name" value="AAA+_ATPase"/>
</dbReference>
<sequence>MSDLQHYLQHFGLKTRPFSLAPDPGCIYWSPAHTRAWTMLEYGVITCAPVTLITGDVGAGKTTLLRHLIETSGPELTIGLVTNAHGSRGELLQWVLQALGLALGASEGYVTQFDRLQTFLIEEYAAGRRVLLIFDEAQNLGREALEELRMLTNINSGPDELLQLILAGQPELRDMVRRPDMTQFAQRVAAAAHLGAMSPGEVRAYIGHRSETAGGGAMLFDDAAIALIAEVSRGVPRLVNQLSEMALMYAFAADAATVARGSVQAILDDDAFFGGDHPPAPRLADPGADVMRLTSDKRVD</sequence>
<evidence type="ECO:0000259" key="1">
    <source>
        <dbReference type="SMART" id="SM00382"/>
    </source>
</evidence>
<dbReference type="InterPro" id="IPR027417">
    <property type="entry name" value="P-loop_NTPase"/>
</dbReference>